<comment type="subcellular location">
    <subcellularLocation>
        <location evidence="1 10">Cell membrane</location>
        <topology evidence="1 10">Multi-pass membrane protein</topology>
    </subcellularLocation>
</comment>
<evidence type="ECO:0000313" key="14">
    <source>
        <dbReference type="EMBL" id="GAK43985.1"/>
    </source>
</evidence>
<dbReference type="PANTHER" id="PTHR30081:SF1">
    <property type="entry name" value="PROTEIN TRANSLOCASE SUBUNIT SECD"/>
    <property type="match status" value="1"/>
</dbReference>
<dbReference type="InterPro" id="IPR054384">
    <property type="entry name" value="SecDF_P1_head"/>
</dbReference>
<evidence type="ECO:0000256" key="6">
    <source>
        <dbReference type="ARBA" id="ARBA00022927"/>
    </source>
</evidence>
<evidence type="ECO:0000313" key="15">
    <source>
        <dbReference type="Proteomes" id="UP000028702"/>
    </source>
</evidence>
<dbReference type="Pfam" id="PF21760">
    <property type="entry name" value="SecD_1st"/>
    <property type="match status" value="1"/>
</dbReference>
<dbReference type="GO" id="GO:0006605">
    <property type="term" value="P:protein targeting"/>
    <property type="evidence" value="ECO:0007669"/>
    <property type="project" value="UniProtKB-UniRule"/>
</dbReference>
<dbReference type="PANTHER" id="PTHR30081">
    <property type="entry name" value="PROTEIN-EXPORT MEMBRANE PROTEIN SEC"/>
    <property type="match status" value="1"/>
</dbReference>
<keyword evidence="9 10" id="KW-0472">Membrane</keyword>
<feature type="domain" description="Protein translocase subunit SecDF P1" evidence="12">
    <location>
        <begin position="165"/>
        <end position="223"/>
    </location>
</feature>
<evidence type="ECO:0000256" key="2">
    <source>
        <dbReference type="ARBA" id="ARBA00022448"/>
    </source>
</evidence>
<keyword evidence="7 10" id="KW-1133">Transmembrane helix</keyword>
<dbReference type="eggNOG" id="COG0342">
    <property type="taxonomic scope" value="Bacteria"/>
</dbReference>
<dbReference type="InterPro" id="IPR001036">
    <property type="entry name" value="Acrflvin-R"/>
</dbReference>
<reference evidence="14 15" key="1">
    <citation type="submission" date="2014-07" db="EMBL/GenBank/DDBJ databases">
        <title>Tepidicaulis marinum gen. nov., sp. nov., a novel marine bacterium denitrifying nitrate to nitrous oxide strictly under microaerobic conditions.</title>
        <authorList>
            <person name="Takeuchi M."/>
            <person name="Yamagishi T."/>
            <person name="Kamagata Y."/>
            <person name="Oshima K."/>
            <person name="Hattori M."/>
            <person name="Katayama T."/>
            <person name="Hanada S."/>
            <person name="Tamaki H."/>
            <person name="Marumo K."/>
            <person name="Maeda H."/>
            <person name="Nedachi M."/>
            <person name="Iwasaki W."/>
            <person name="Suwa Y."/>
            <person name="Sakata S."/>
        </authorList>
    </citation>
    <scope>NUCLEOTIDE SEQUENCE [LARGE SCALE GENOMIC DNA]</scope>
    <source>
        <strain evidence="14 15">MA2</strain>
    </source>
</reference>
<feature type="domain" description="SecDF P1 head subdomain" evidence="13">
    <location>
        <begin position="244"/>
        <end position="355"/>
    </location>
</feature>
<dbReference type="GO" id="GO:0005886">
    <property type="term" value="C:plasma membrane"/>
    <property type="evidence" value="ECO:0007669"/>
    <property type="project" value="UniProtKB-SubCell"/>
</dbReference>
<dbReference type="InterPro" id="IPR048634">
    <property type="entry name" value="SecD_SecF_C"/>
</dbReference>
<comment type="function">
    <text evidence="10">Part of the Sec protein translocase complex. Interacts with the SecYEG preprotein conducting channel. SecDF uses the proton motive force (PMF) to complete protein translocation after the ATP-dependent function of SecA.</text>
</comment>
<evidence type="ECO:0000256" key="7">
    <source>
        <dbReference type="ARBA" id="ARBA00022989"/>
    </source>
</evidence>
<dbReference type="InterPro" id="IPR055344">
    <property type="entry name" value="SecD_SecF_C_bact"/>
</dbReference>
<evidence type="ECO:0000259" key="11">
    <source>
        <dbReference type="Pfam" id="PF02355"/>
    </source>
</evidence>
<dbReference type="AlphaFoldDB" id="A0A081B7G7"/>
<dbReference type="InterPro" id="IPR022813">
    <property type="entry name" value="SecD/SecF_arch_bac"/>
</dbReference>
<dbReference type="Gene3D" id="1.20.1640.10">
    <property type="entry name" value="Multidrug efflux transporter AcrB transmembrane domain"/>
    <property type="match status" value="1"/>
</dbReference>
<dbReference type="FunFam" id="1.20.1640.10:FF:000004">
    <property type="entry name" value="Protein translocase subunit SecD"/>
    <property type="match status" value="1"/>
</dbReference>
<keyword evidence="3 10" id="KW-1003">Cell membrane</keyword>
<dbReference type="NCBIfam" id="TIGR01129">
    <property type="entry name" value="secD"/>
    <property type="match status" value="1"/>
</dbReference>
<comment type="similarity">
    <text evidence="10">Belongs to the SecD/SecF family. SecD subfamily.</text>
</comment>
<dbReference type="STRING" id="1333998.M2A_0484"/>
<dbReference type="GO" id="GO:0043952">
    <property type="term" value="P:protein transport by the Sec complex"/>
    <property type="evidence" value="ECO:0007669"/>
    <property type="project" value="UniProtKB-UniRule"/>
</dbReference>
<evidence type="ECO:0000256" key="10">
    <source>
        <dbReference type="HAMAP-Rule" id="MF_01463"/>
    </source>
</evidence>
<keyword evidence="2 10" id="KW-0813">Transport</keyword>
<dbReference type="Pfam" id="PF07549">
    <property type="entry name" value="Sec_GG"/>
    <property type="match status" value="1"/>
</dbReference>
<dbReference type="InterPro" id="IPR005791">
    <property type="entry name" value="SecD"/>
</dbReference>
<dbReference type="NCBIfam" id="TIGR00916">
    <property type="entry name" value="2A0604s01"/>
    <property type="match status" value="1"/>
</dbReference>
<evidence type="ECO:0000256" key="8">
    <source>
        <dbReference type="ARBA" id="ARBA00023010"/>
    </source>
</evidence>
<evidence type="ECO:0000256" key="9">
    <source>
        <dbReference type="ARBA" id="ARBA00023136"/>
    </source>
</evidence>
<comment type="subunit">
    <text evidence="10">Forms a complex with SecF. Part of the essential Sec protein translocation apparatus which comprises SecA, SecYEG and auxiliary proteins SecDF-YajC and YidC.</text>
</comment>
<dbReference type="Gene3D" id="3.30.1360.200">
    <property type="match status" value="1"/>
</dbReference>
<feature type="domain" description="Protein export membrane protein SecD/SecF C-terminal" evidence="11">
    <location>
        <begin position="359"/>
        <end position="523"/>
    </location>
</feature>
<dbReference type="GO" id="GO:0065002">
    <property type="term" value="P:intracellular protein transmembrane transport"/>
    <property type="evidence" value="ECO:0007669"/>
    <property type="project" value="UniProtKB-UniRule"/>
</dbReference>
<dbReference type="GO" id="GO:0015450">
    <property type="term" value="F:protein-transporting ATPase activity"/>
    <property type="evidence" value="ECO:0007669"/>
    <property type="project" value="InterPro"/>
</dbReference>
<accession>A0A081B7G7</accession>
<evidence type="ECO:0000256" key="4">
    <source>
        <dbReference type="ARBA" id="ARBA00022519"/>
    </source>
</evidence>
<evidence type="ECO:0000259" key="12">
    <source>
        <dbReference type="Pfam" id="PF21760"/>
    </source>
</evidence>
<feature type="transmembrane region" description="Helical" evidence="10">
    <location>
        <begin position="401"/>
        <end position="423"/>
    </location>
</feature>
<evidence type="ECO:0000256" key="5">
    <source>
        <dbReference type="ARBA" id="ARBA00022692"/>
    </source>
</evidence>
<dbReference type="RefSeq" id="WP_045442549.1">
    <property type="nucleotide sequence ID" value="NZ_BBIO01000002.1"/>
</dbReference>
<comment type="caution">
    <text evidence="10">Lacks conserved residue(s) required for the propagation of feature annotation.</text>
</comment>
<dbReference type="Pfam" id="PF02355">
    <property type="entry name" value="SecD_SecF_C"/>
    <property type="match status" value="1"/>
</dbReference>
<proteinExistence type="inferred from homology"/>
<evidence type="ECO:0000256" key="3">
    <source>
        <dbReference type="ARBA" id="ARBA00022475"/>
    </source>
</evidence>
<name>A0A081B7G7_9HYPH</name>
<gene>
    <name evidence="10" type="primary">secD</name>
    <name evidence="14" type="ORF">M2A_0484</name>
</gene>
<dbReference type="PRINTS" id="PR00702">
    <property type="entry name" value="ACRIFLAVINRP"/>
</dbReference>
<organism evidence="14 15">
    <name type="scientific">Tepidicaulis marinus</name>
    <dbReference type="NCBI Taxonomy" id="1333998"/>
    <lineage>
        <taxon>Bacteria</taxon>
        <taxon>Pseudomonadati</taxon>
        <taxon>Pseudomonadota</taxon>
        <taxon>Alphaproteobacteria</taxon>
        <taxon>Hyphomicrobiales</taxon>
        <taxon>Parvibaculaceae</taxon>
        <taxon>Tepidicaulis</taxon>
    </lineage>
</organism>
<sequence>MLRFPPWKLTLVTLIAVLGFIYTAPNFFSKESLSGLPGWVPQSQLVLGLDLQGGSYLLLEVETDVLYKERLETLRTDVRNTLRQIDDPRVRFRVRQTSEGVTVALNDPADRERSIAALEELASFVDTNLFGGLPEKDIVINPEGEDAITVAFSEAARTSMAQSAVSQSIEIVRRRIDELGTTEPTIQRQGENRIVLEVPGLDDPQRLKELLGQTAKLSFHLVDRSMTAAQAQATRVPAGSQILPLANTDPPQGVLIERRAMLSGENLVDAKASFDQQTNEPIVTFRLDTSGANRFGDVTTKNVGSPFAIVLDDVVLSAPVIREPILGGSGQISGGFSVKEANDLAILLRAGALPAPLTILEERTVGPGLGADSVAAGEIAAIIGFTAVVLYMGLAYGLFGWFANVALITNVMLIGAVLSVLGATLTLPGIAGVVLTIGMAVDANVLIFERIREEVKAGKIPLVAIENGYNRALGTILDANITTFIAAAILFQLGAGPVRGFAVTLGIGILTSVFTAFTLTRMFVALWYKSRRPSALTV</sequence>
<evidence type="ECO:0000259" key="13">
    <source>
        <dbReference type="Pfam" id="PF22599"/>
    </source>
</evidence>
<keyword evidence="6 10" id="KW-0653">Protein transport</keyword>
<keyword evidence="8 10" id="KW-0811">Translocation</keyword>
<dbReference type="EMBL" id="BBIO01000002">
    <property type="protein sequence ID" value="GAK43985.1"/>
    <property type="molecule type" value="Genomic_DNA"/>
</dbReference>
<keyword evidence="4" id="KW-0997">Cell inner membrane</keyword>
<feature type="transmembrane region" description="Helical" evidence="10">
    <location>
        <begin position="472"/>
        <end position="495"/>
    </location>
</feature>
<dbReference type="InterPro" id="IPR022646">
    <property type="entry name" value="SecD/SecF_CS"/>
</dbReference>
<dbReference type="Pfam" id="PF22599">
    <property type="entry name" value="SecDF_P1_head"/>
    <property type="match status" value="1"/>
</dbReference>
<dbReference type="SUPFAM" id="SSF82866">
    <property type="entry name" value="Multidrug efflux transporter AcrB transmembrane domain"/>
    <property type="match status" value="1"/>
</dbReference>
<feature type="transmembrane region" description="Helical" evidence="10">
    <location>
        <begin position="374"/>
        <end position="394"/>
    </location>
</feature>
<comment type="caution">
    <text evidence="14">The sequence shown here is derived from an EMBL/GenBank/DDBJ whole genome shotgun (WGS) entry which is preliminary data.</text>
</comment>
<protein>
    <recommendedName>
        <fullName evidence="10">Protein translocase subunit SecD</fullName>
    </recommendedName>
</protein>
<keyword evidence="15" id="KW-1185">Reference proteome</keyword>
<feature type="transmembrane region" description="Helical" evidence="10">
    <location>
        <begin position="501"/>
        <end position="524"/>
    </location>
</feature>
<evidence type="ECO:0000256" key="1">
    <source>
        <dbReference type="ARBA" id="ARBA00004651"/>
    </source>
</evidence>
<feature type="transmembrane region" description="Helical" evidence="10">
    <location>
        <begin position="429"/>
        <end position="451"/>
    </location>
</feature>
<dbReference type="HAMAP" id="MF_01463_B">
    <property type="entry name" value="SecD_B"/>
    <property type="match status" value="1"/>
</dbReference>
<dbReference type="Proteomes" id="UP000028702">
    <property type="component" value="Unassembled WGS sequence"/>
</dbReference>
<dbReference type="InterPro" id="IPR048631">
    <property type="entry name" value="SecD_1st"/>
</dbReference>
<dbReference type="FunFam" id="3.30.1360.200:FF:000002">
    <property type="entry name" value="Preprotein translocase subunit SecD"/>
    <property type="match status" value="1"/>
</dbReference>
<dbReference type="Gene3D" id="3.30.70.3400">
    <property type="match status" value="2"/>
</dbReference>
<keyword evidence="5 10" id="KW-0812">Transmembrane</keyword>